<organism evidence="1 2">
    <name type="scientific">Streblomastix strix</name>
    <dbReference type="NCBI Taxonomy" id="222440"/>
    <lineage>
        <taxon>Eukaryota</taxon>
        <taxon>Metamonada</taxon>
        <taxon>Preaxostyla</taxon>
        <taxon>Oxymonadida</taxon>
        <taxon>Streblomastigidae</taxon>
        <taxon>Streblomastix</taxon>
    </lineage>
</organism>
<dbReference type="Proteomes" id="UP000324800">
    <property type="component" value="Unassembled WGS sequence"/>
</dbReference>
<dbReference type="AlphaFoldDB" id="A0A5J4VNW7"/>
<name>A0A5J4VNW7_9EUKA</name>
<evidence type="ECO:0000313" key="2">
    <source>
        <dbReference type="Proteomes" id="UP000324800"/>
    </source>
</evidence>
<evidence type="ECO:0000313" key="1">
    <source>
        <dbReference type="EMBL" id="KAA6384046.1"/>
    </source>
</evidence>
<proteinExistence type="predicted"/>
<comment type="caution">
    <text evidence="1">The sequence shown here is derived from an EMBL/GenBank/DDBJ whole genome shotgun (WGS) entry which is preliminary data.</text>
</comment>
<reference evidence="1 2" key="1">
    <citation type="submission" date="2019-03" db="EMBL/GenBank/DDBJ databases">
        <title>Single cell metagenomics reveals metabolic interactions within the superorganism composed of flagellate Streblomastix strix and complex community of Bacteroidetes bacteria on its surface.</title>
        <authorList>
            <person name="Treitli S.C."/>
            <person name="Kolisko M."/>
            <person name="Husnik F."/>
            <person name="Keeling P."/>
            <person name="Hampl V."/>
        </authorList>
    </citation>
    <scope>NUCLEOTIDE SEQUENCE [LARGE SCALE GENOMIC DNA]</scope>
    <source>
        <strain evidence="1">ST1C</strain>
    </source>
</reference>
<dbReference type="Gene3D" id="3.40.50.450">
    <property type="match status" value="1"/>
</dbReference>
<dbReference type="EMBL" id="SNRW01005948">
    <property type="protein sequence ID" value="KAA6384046.1"/>
    <property type="molecule type" value="Genomic_DNA"/>
</dbReference>
<accession>A0A5J4VNW7</accession>
<dbReference type="SUPFAM" id="SSF52309">
    <property type="entry name" value="N-(deoxy)ribosyltransferase-like"/>
    <property type="match status" value="1"/>
</dbReference>
<dbReference type="OrthoDB" id="10263285at2759"/>
<gene>
    <name evidence="1" type="ORF">EZS28_020427</name>
</gene>
<sequence>MSKYFISGVIQANLQDGIVSQDYRRVLKEIIETTHKGSIVIDPHDICEKPQDIPVDDIVEIRRIFEGNIQRLLQSDIIVAYLPTCSNGTSIEIYEAFRAGKTVYTITSLKKNWVVKLYSTKVFDSINDFSEFLKQTYKQ</sequence>
<protein>
    <submittedName>
        <fullName evidence="1">Uncharacterized protein</fullName>
    </submittedName>
</protein>